<proteinExistence type="predicted"/>
<keyword evidence="1" id="KW-1133">Transmembrane helix</keyword>
<reference evidence="2" key="1">
    <citation type="journal article" date="2014" name="Int. J. Syst. Evol. Microbiol.">
        <title>Complete genome sequence of Corynebacterium casei LMG S-19264T (=DSM 44701T), isolated from a smear-ripened cheese.</title>
        <authorList>
            <consortium name="US DOE Joint Genome Institute (JGI-PGF)"/>
            <person name="Walter F."/>
            <person name="Albersmeier A."/>
            <person name="Kalinowski J."/>
            <person name="Ruckert C."/>
        </authorList>
    </citation>
    <scope>NUCLEOTIDE SEQUENCE</scope>
    <source>
        <strain evidence="2">CGMCC 1.15447</strain>
    </source>
</reference>
<protein>
    <submittedName>
        <fullName evidence="2">Uncharacterized protein</fullName>
    </submittedName>
</protein>
<evidence type="ECO:0000313" key="3">
    <source>
        <dbReference type="Proteomes" id="UP000648801"/>
    </source>
</evidence>
<organism evidence="2 3">
    <name type="scientific">Edaphobacter acidisoli</name>
    <dbReference type="NCBI Taxonomy" id="2040573"/>
    <lineage>
        <taxon>Bacteria</taxon>
        <taxon>Pseudomonadati</taxon>
        <taxon>Acidobacteriota</taxon>
        <taxon>Terriglobia</taxon>
        <taxon>Terriglobales</taxon>
        <taxon>Acidobacteriaceae</taxon>
        <taxon>Edaphobacter</taxon>
    </lineage>
</organism>
<dbReference type="EMBL" id="BMJB01000001">
    <property type="protein sequence ID" value="GGA70245.1"/>
    <property type="molecule type" value="Genomic_DNA"/>
</dbReference>
<dbReference type="Proteomes" id="UP000648801">
    <property type="component" value="Unassembled WGS sequence"/>
</dbReference>
<accession>A0A916W6H4</accession>
<evidence type="ECO:0000256" key="1">
    <source>
        <dbReference type="SAM" id="Phobius"/>
    </source>
</evidence>
<keyword evidence="1" id="KW-0812">Transmembrane</keyword>
<gene>
    <name evidence="2" type="ORF">GCM10011507_22240</name>
</gene>
<feature type="transmembrane region" description="Helical" evidence="1">
    <location>
        <begin position="128"/>
        <end position="148"/>
    </location>
</feature>
<dbReference type="AlphaFoldDB" id="A0A916W6H4"/>
<reference evidence="2" key="2">
    <citation type="submission" date="2020-09" db="EMBL/GenBank/DDBJ databases">
        <authorList>
            <person name="Sun Q."/>
            <person name="Zhou Y."/>
        </authorList>
    </citation>
    <scope>NUCLEOTIDE SEQUENCE</scope>
    <source>
        <strain evidence="2">CGMCC 1.15447</strain>
    </source>
</reference>
<comment type="caution">
    <text evidence="2">The sequence shown here is derived from an EMBL/GenBank/DDBJ whole genome shotgun (WGS) entry which is preliminary data.</text>
</comment>
<name>A0A916W6H4_9BACT</name>
<keyword evidence="3" id="KW-1185">Reference proteome</keyword>
<evidence type="ECO:0000313" key="2">
    <source>
        <dbReference type="EMBL" id="GGA70245.1"/>
    </source>
</evidence>
<keyword evidence="1" id="KW-0472">Membrane</keyword>
<sequence length="410" mass="45799">MVHSKSFSRASRLSAFLLYICERAIEGHTDEITEQQIGVRVFGRPAHYNPGDDNIVRGTARLLRQRLELYYQEEGAADELRITVPRGTYVPLFERATEVQEQPDAERSPLLEDAPREAPLARHTFSRLWTAVSLLAAFALGAAALLAYQHFTRSRNHPSSPAAVLWRTVFPGDKRTLIIAGDAGVDMFDNLARQQVNINEYSERAYLSSPFAQTPDDYHWAPLATRAYVSVQDLKLATALVRLPEVRNDQRVFIHYAREIRPEDLMDANAVLIGSPAFNPWVQLFDKDQDFTMSYDGVENSITVIDHHPAAGEKSSYKWIWNDPEHAYALIALTNNLNGTGKVLLVESTTTMPTGAASDLLLNPGPMEQILARATNPNGSLKRFEVLLETSLVGNSSTQPKVIAVHIHNN</sequence>